<feature type="signal peptide" evidence="2">
    <location>
        <begin position="1"/>
        <end position="18"/>
    </location>
</feature>
<evidence type="ECO:0000313" key="4">
    <source>
        <dbReference type="Proteomes" id="UP000265663"/>
    </source>
</evidence>
<evidence type="ECO:0000256" key="1">
    <source>
        <dbReference type="SAM" id="MobiDB-lite"/>
    </source>
</evidence>
<dbReference type="EMBL" id="KE747840">
    <property type="protein sequence ID" value="RMZ73574.1"/>
    <property type="molecule type" value="Genomic_DNA"/>
</dbReference>
<feature type="chain" id="PRO_5018004490" evidence="2">
    <location>
        <begin position="19"/>
        <end position="209"/>
    </location>
</feature>
<feature type="region of interest" description="Disordered" evidence="1">
    <location>
        <begin position="187"/>
        <end position="209"/>
    </location>
</feature>
<dbReference type="OrthoDB" id="3643156at2759"/>
<keyword evidence="2" id="KW-0732">Signal</keyword>
<gene>
    <name evidence="3" type="ORF">GMOD_00008104</name>
</gene>
<feature type="region of interest" description="Disordered" evidence="1">
    <location>
        <begin position="116"/>
        <end position="150"/>
    </location>
</feature>
<sequence>MRLLGLLFVGILGTTAGARPVLLGLGPYQVQVQIPLLGEKLNADSAATTTNSNGNGNDGVEMVSGAPSIGLHFTNSYAMASAHFLNGTTVDLFKMQADAGYTVLLSRWMDAYAESQTHAQQSPVPLPQPTTPASNTRRSKTGTATNNDDNPINILTPFLSKLHFAITQFEQTHGPITRLTPVIFPLSPPSQNPFPHRTAPRRTCARGAV</sequence>
<evidence type="ECO:0000313" key="3">
    <source>
        <dbReference type="EMBL" id="RMZ73574.1"/>
    </source>
</evidence>
<protein>
    <submittedName>
        <fullName evidence="3">Uncharacterized protein</fullName>
    </submittedName>
</protein>
<keyword evidence="4" id="KW-1185">Reference proteome</keyword>
<proteinExistence type="predicted"/>
<dbReference type="Proteomes" id="UP000265663">
    <property type="component" value="Unassembled WGS sequence"/>
</dbReference>
<feature type="compositionally biased region" description="Basic residues" evidence="1">
    <location>
        <begin position="198"/>
        <end position="209"/>
    </location>
</feature>
<reference evidence="3 4" key="1">
    <citation type="journal article" date="2014" name="PLoS ONE">
        <title>De novo Genome Assembly of the Fungal Plant Pathogen Pyrenophora semeniperda.</title>
        <authorList>
            <person name="Soliai M.M."/>
            <person name="Meyer S.E."/>
            <person name="Udall J.A."/>
            <person name="Elzinga D.E."/>
            <person name="Hermansen R.A."/>
            <person name="Bodily P.M."/>
            <person name="Hart A.A."/>
            <person name="Coleman C.E."/>
        </authorList>
    </citation>
    <scope>NUCLEOTIDE SEQUENCE [LARGE SCALE GENOMIC DNA]</scope>
    <source>
        <strain evidence="3 4">CCB06</strain>
        <tissue evidence="3">Mycelium</tissue>
    </source>
</reference>
<accession>A0A3M7MGV1</accession>
<organism evidence="3 4">
    <name type="scientific">Pyrenophora seminiperda CCB06</name>
    <dbReference type="NCBI Taxonomy" id="1302712"/>
    <lineage>
        <taxon>Eukaryota</taxon>
        <taxon>Fungi</taxon>
        <taxon>Dikarya</taxon>
        <taxon>Ascomycota</taxon>
        <taxon>Pezizomycotina</taxon>
        <taxon>Dothideomycetes</taxon>
        <taxon>Pleosporomycetidae</taxon>
        <taxon>Pleosporales</taxon>
        <taxon>Pleosporineae</taxon>
        <taxon>Pleosporaceae</taxon>
        <taxon>Pyrenophora</taxon>
    </lineage>
</organism>
<dbReference type="AlphaFoldDB" id="A0A3M7MGV1"/>
<evidence type="ECO:0000256" key="2">
    <source>
        <dbReference type="SAM" id="SignalP"/>
    </source>
</evidence>
<feature type="compositionally biased region" description="Polar residues" evidence="1">
    <location>
        <begin position="131"/>
        <end position="150"/>
    </location>
</feature>
<name>A0A3M7MGV1_9PLEO</name>